<feature type="signal peptide" evidence="4">
    <location>
        <begin position="1"/>
        <end position="28"/>
    </location>
</feature>
<dbReference type="PANTHER" id="PTHR10272:SF0">
    <property type="entry name" value="PLATELET-ACTIVATING FACTOR ACETYLHYDROLASE"/>
    <property type="match status" value="1"/>
</dbReference>
<dbReference type="RefSeq" id="WP_163111972.1">
    <property type="nucleotide sequence ID" value="NZ_JAAAWP010000006.1"/>
</dbReference>
<evidence type="ECO:0000256" key="2">
    <source>
        <dbReference type="ARBA" id="ARBA00022963"/>
    </source>
</evidence>
<evidence type="ECO:0000256" key="1">
    <source>
        <dbReference type="ARBA" id="ARBA00022801"/>
    </source>
</evidence>
<dbReference type="AlphaFoldDB" id="A0A6L9MW12"/>
<protein>
    <submittedName>
        <fullName evidence="5">Dienelactone hydrolase</fullName>
    </submittedName>
</protein>
<dbReference type="EMBL" id="JAAAWP010000006">
    <property type="protein sequence ID" value="NDW22113.1"/>
    <property type="molecule type" value="Genomic_DNA"/>
</dbReference>
<keyword evidence="2" id="KW-0442">Lipid degradation</keyword>
<dbReference type="Proteomes" id="UP000478837">
    <property type="component" value="Unassembled WGS sequence"/>
</dbReference>
<dbReference type="Gene3D" id="3.40.50.1820">
    <property type="entry name" value="alpha/beta hydrolase"/>
    <property type="match status" value="1"/>
</dbReference>
<dbReference type="PANTHER" id="PTHR10272">
    <property type="entry name" value="PLATELET-ACTIVATING FACTOR ACETYLHYDROLASE"/>
    <property type="match status" value="1"/>
</dbReference>
<gene>
    <name evidence="5" type="ORF">GTW09_11310</name>
</gene>
<keyword evidence="3" id="KW-0443">Lipid metabolism</keyword>
<keyword evidence="4" id="KW-0732">Signal</keyword>
<keyword evidence="6" id="KW-1185">Reference proteome</keyword>
<reference evidence="5 6" key="1">
    <citation type="submission" date="2020-01" db="EMBL/GenBank/DDBJ databases">
        <title>Genomes of bacteria type strains.</title>
        <authorList>
            <person name="Chen J."/>
            <person name="Zhu S."/>
            <person name="Yang J."/>
        </authorList>
    </citation>
    <scope>NUCLEOTIDE SEQUENCE [LARGE SCALE GENOMIC DNA]</scope>
    <source>
        <strain evidence="5 6">LMG 22958</strain>
    </source>
</reference>
<evidence type="ECO:0000256" key="3">
    <source>
        <dbReference type="ARBA" id="ARBA00023098"/>
    </source>
</evidence>
<dbReference type="SUPFAM" id="SSF53474">
    <property type="entry name" value="alpha/beta-Hydrolases"/>
    <property type="match status" value="1"/>
</dbReference>
<comment type="caution">
    <text evidence="5">The sequence shown here is derived from an EMBL/GenBank/DDBJ whole genome shotgun (WGS) entry which is preliminary data.</text>
</comment>
<organism evidence="5 6">
    <name type="scientific">Alteromonas hispanica</name>
    <dbReference type="NCBI Taxonomy" id="315421"/>
    <lineage>
        <taxon>Bacteria</taxon>
        <taxon>Pseudomonadati</taxon>
        <taxon>Pseudomonadota</taxon>
        <taxon>Gammaproteobacteria</taxon>
        <taxon>Alteromonadales</taxon>
        <taxon>Alteromonadaceae</taxon>
        <taxon>Alteromonas/Salinimonas group</taxon>
        <taxon>Alteromonas</taxon>
    </lineage>
</organism>
<evidence type="ECO:0000256" key="4">
    <source>
        <dbReference type="SAM" id="SignalP"/>
    </source>
</evidence>
<dbReference type="GO" id="GO:0003847">
    <property type="term" value="F:1-alkyl-2-acetylglycerophosphocholine esterase activity"/>
    <property type="evidence" value="ECO:0007669"/>
    <property type="project" value="TreeGrafter"/>
</dbReference>
<proteinExistence type="predicted"/>
<dbReference type="GO" id="GO:0016042">
    <property type="term" value="P:lipid catabolic process"/>
    <property type="evidence" value="ECO:0007669"/>
    <property type="project" value="UniProtKB-KW"/>
</dbReference>
<sequence>MKNLYPSSFVTLLTFLSMTLVISTSVNGQNRIDTQRPDAPKLAAYGKHKVGVRTLELVNPNQIDVVNIDTTDPDSPVIPRYDRPLSVELWYPAADDANGGKIQTTYLRDGTTEIEISGKAMRDAKPLKDSEAFPFIVISHGYPGNRYLMAHLGENLASKGYIVAAIDHTDSTYRTLASFQSTLVNRPLDQGFVLDEMEKMNATPSFFLHGMVDINNSAIIGYSMGGYGAVIMSGAGITEQAVTSDMLVPSGLLSMYQSGAASQSSRPDPRIKTVIAFAPWGMNYRLWNEKELGEIDIPMLFVAGSVDDVSGYENGVRAIWGKAQNTERALLTYENANHGAGAPMPAPEESFYFNTELGINVSEHYTDPVWANTRMNNIAQHFATAWLGKYLKNNDAMNRYLDLVPYSNEGVWAKDESGQEKPEHTHWKGFKNRTAKGLRFEWLRP</sequence>
<evidence type="ECO:0000313" key="6">
    <source>
        <dbReference type="Proteomes" id="UP000478837"/>
    </source>
</evidence>
<keyword evidence="1 5" id="KW-0378">Hydrolase</keyword>
<dbReference type="Pfam" id="PF03403">
    <property type="entry name" value="PAF-AH_p_II"/>
    <property type="match status" value="1"/>
</dbReference>
<accession>A0A6L9MW12</accession>
<dbReference type="InterPro" id="IPR029058">
    <property type="entry name" value="AB_hydrolase_fold"/>
</dbReference>
<evidence type="ECO:0000313" key="5">
    <source>
        <dbReference type="EMBL" id="NDW22113.1"/>
    </source>
</evidence>
<feature type="chain" id="PRO_5026655620" evidence="4">
    <location>
        <begin position="29"/>
        <end position="445"/>
    </location>
</feature>
<name>A0A6L9MW12_9ALTE</name>